<dbReference type="PANTHER" id="PTHR21569:SF1">
    <property type="entry name" value="SMALL RIBOSOMAL SUBUNIT PROTEIN US9M"/>
    <property type="match status" value="1"/>
</dbReference>
<dbReference type="Proteomes" id="UP000694871">
    <property type="component" value="Unplaced"/>
</dbReference>
<evidence type="ECO:0000313" key="5">
    <source>
        <dbReference type="RefSeq" id="XP_015284056.1"/>
    </source>
</evidence>
<sequence length="381" mass="43624">MAAVAGRMIVGGSVWRVVGRTGKPLLGSKAPRLICTSSAAAQRKNIAASGPEKYTEAFIKKQIEEFNIGKRHLANMMGEDPETFTQEDIDKAITYLFPSGLFEKRARPIMKHPTEIFPKQRAIQWDEDGRPFHFLFYTGKQSYYSLMHEMYGKLLRIQAHQDQMCAQGVVPEIKDHFNLIGSRWLIKEELEEMLVEKLSDQDYFRCIKLLERLATLPCYGIEADYVLKFRKQLPVQSEKQVIEPLKYDERGVAFSTGEGRRKTARATVTLYDRGSGKITINGDNYVFFFPVLQDREQLMFPFQFVDRLGKHDMVCSVSESGRSAQAGAIRLATARALCSFVTEDEVECMRQAGLLTVDPRVRERKKPGQEGARRKFTWKKR</sequence>
<dbReference type="GeneID" id="107125110"/>
<accession>A0ABM1LDL9</accession>
<protein>
    <submittedName>
        <fullName evidence="5">28S ribosomal protein S9, mitochondrial</fullName>
    </submittedName>
</protein>
<organism evidence="4 5">
    <name type="scientific">Gekko japonicus</name>
    <name type="common">Schlegel's Japanese gecko</name>
    <dbReference type="NCBI Taxonomy" id="146911"/>
    <lineage>
        <taxon>Eukaryota</taxon>
        <taxon>Metazoa</taxon>
        <taxon>Chordata</taxon>
        <taxon>Craniata</taxon>
        <taxon>Vertebrata</taxon>
        <taxon>Euteleostomi</taxon>
        <taxon>Lepidosauria</taxon>
        <taxon>Squamata</taxon>
        <taxon>Bifurcata</taxon>
        <taxon>Gekkota</taxon>
        <taxon>Gekkonidae</taxon>
        <taxon>Gekkoninae</taxon>
        <taxon>Gekko</taxon>
    </lineage>
</organism>
<dbReference type="RefSeq" id="XP_015284056.1">
    <property type="nucleotide sequence ID" value="XM_015428570.1"/>
</dbReference>
<dbReference type="Pfam" id="PF00380">
    <property type="entry name" value="Ribosomal_S9"/>
    <property type="match status" value="1"/>
</dbReference>
<evidence type="ECO:0000256" key="1">
    <source>
        <dbReference type="ARBA" id="ARBA00005251"/>
    </source>
</evidence>
<dbReference type="PANTHER" id="PTHR21569">
    <property type="entry name" value="RIBOSOMAL PROTEIN S9"/>
    <property type="match status" value="1"/>
</dbReference>
<evidence type="ECO:0000256" key="2">
    <source>
        <dbReference type="ARBA" id="ARBA00022980"/>
    </source>
</evidence>
<evidence type="ECO:0000313" key="4">
    <source>
        <dbReference type="Proteomes" id="UP000694871"/>
    </source>
</evidence>
<comment type="similarity">
    <text evidence="1">Belongs to the universal ribosomal protein uS9 family.</text>
</comment>
<dbReference type="SUPFAM" id="SSF54211">
    <property type="entry name" value="Ribosomal protein S5 domain 2-like"/>
    <property type="match status" value="1"/>
</dbReference>
<keyword evidence="2 5" id="KW-0689">Ribosomal protein</keyword>
<dbReference type="InterPro" id="IPR020568">
    <property type="entry name" value="Ribosomal_Su5_D2-typ_SF"/>
</dbReference>
<keyword evidence="3" id="KW-0687">Ribonucleoprotein</keyword>
<keyword evidence="4" id="KW-1185">Reference proteome</keyword>
<dbReference type="Gene3D" id="3.30.230.10">
    <property type="match status" value="1"/>
</dbReference>
<dbReference type="GO" id="GO:0005840">
    <property type="term" value="C:ribosome"/>
    <property type="evidence" value="ECO:0007669"/>
    <property type="project" value="UniProtKB-KW"/>
</dbReference>
<reference evidence="5" key="1">
    <citation type="submission" date="2025-08" db="UniProtKB">
        <authorList>
            <consortium name="RefSeq"/>
        </authorList>
    </citation>
    <scope>IDENTIFICATION</scope>
</reference>
<dbReference type="InterPro" id="IPR000754">
    <property type="entry name" value="Ribosomal_uS9"/>
</dbReference>
<evidence type="ECO:0000256" key="3">
    <source>
        <dbReference type="ARBA" id="ARBA00023274"/>
    </source>
</evidence>
<dbReference type="InterPro" id="IPR014721">
    <property type="entry name" value="Ribsml_uS5_D2-typ_fold_subgr"/>
</dbReference>
<name>A0ABM1LDL9_GEKJA</name>
<gene>
    <name evidence="5" type="primary">MRPS9</name>
</gene>
<proteinExistence type="inferred from homology"/>